<dbReference type="EMBL" id="CM000136">
    <property type="protein sequence ID" value="EEC67835.1"/>
    <property type="molecule type" value="Genomic_DNA"/>
</dbReference>
<evidence type="ECO:0000313" key="3">
    <source>
        <dbReference type="Proteomes" id="UP000007015"/>
    </source>
</evidence>
<keyword evidence="3" id="KW-1185">Reference proteome</keyword>
<gene>
    <name evidence="2" type="ORF">OsI_35440</name>
</gene>
<name>B8BJJ9_ORYSI</name>
<evidence type="ECO:0000256" key="1">
    <source>
        <dbReference type="SAM" id="MobiDB-lite"/>
    </source>
</evidence>
<dbReference type="STRING" id="39946.B8BJJ9"/>
<proteinExistence type="predicted"/>
<protein>
    <submittedName>
        <fullName evidence="2">Uncharacterized protein</fullName>
    </submittedName>
</protein>
<dbReference type="Proteomes" id="UP000007015">
    <property type="component" value="Chromosome 11"/>
</dbReference>
<reference evidence="2 3" key="1">
    <citation type="journal article" date="2005" name="PLoS Biol.">
        <title>The genomes of Oryza sativa: a history of duplications.</title>
        <authorList>
            <person name="Yu J."/>
            <person name="Wang J."/>
            <person name="Lin W."/>
            <person name="Li S."/>
            <person name="Li H."/>
            <person name="Zhou J."/>
            <person name="Ni P."/>
            <person name="Dong W."/>
            <person name="Hu S."/>
            <person name="Zeng C."/>
            <person name="Zhang J."/>
            <person name="Zhang Y."/>
            <person name="Li R."/>
            <person name="Xu Z."/>
            <person name="Li S."/>
            <person name="Li X."/>
            <person name="Zheng H."/>
            <person name="Cong L."/>
            <person name="Lin L."/>
            <person name="Yin J."/>
            <person name="Geng J."/>
            <person name="Li G."/>
            <person name="Shi J."/>
            <person name="Liu J."/>
            <person name="Lv H."/>
            <person name="Li J."/>
            <person name="Wang J."/>
            <person name="Deng Y."/>
            <person name="Ran L."/>
            <person name="Shi X."/>
            <person name="Wang X."/>
            <person name="Wu Q."/>
            <person name="Li C."/>
            <person name="Ren X."/>
            <person name="Wang J."/>
            <person name="Wang X."/>
            <person name="Li D."/>
            <person name="Liu D."/>
            <person name="Zhang X."/>
            <person name="Ji Z."/>
            <person name="Zhao W."/>
            <person name="Sun Y."/>
            <person name="Zhang Z."/>
            <person name="Bao J."/>
            <person name="Han Y."/>
            <person name="Dong L."/>
            <person name="Ji J."/>
            <person name="Chen P."/>
            <person name="Wu S."/>
            <person name="Liu J."/>
            <person name="Xiao Y."/>
            <person name="Bu D."/>
            <person name="Tan J."/>
            <person name="Yang L."/>
            <person name="Ye C."/>
            <person name="Zhang J."/>
            <person name="Xu J."/>
            <person name="Zhou Y."/>
            <person name="Yu Y."/>
            <person name="Zhang B."/>
            <person name="Zhuang S."/>
            <person name="Wei H."/>
            <person name="Liu B."/>
            <person name="Lei M."/>
            <person name="Yu H."/>
            <person name="Li Y."/>
            <person name="Xu H."/>
            <person name="Wei S."/>
            <person name="He X."/>
            <person name="Fang L."/>
            <person name="Zhang Z."/>
            <person name="Zhang Y."/>
            <person name="Huang X."/>
            <person name="Su Z."/>
            <person name="Tong W."/>
            <person name="Li J."/>
            <person name="Tong Z."/>
            <person name="Li S."/>
            <person name="Ye J."/>
            <person name="Wang L."/>
            <person name="Fang L."/>
            <person name="Lei T."/>
            <person name="Chen C."/>
            <person name="Chen H."/>
            <person name="Xu Z."/>
            <person name="Li H."/>
            <person name="Huang H."/>
            <person name="Zhang F."/>
            <person name="Xu H."/>
            <person name="Li N."/>
            <person name="Zhao C."/>
            <person name="Li S."/>
            <person name="Dong L."/>
            <person name="Huang Y."/>
            <person name="Li L."/>
            <person name="Xi Y."/>
            <person name="Qi Q."/>
            <person name="Li W."/>
            <person name="Zhang B."/>
            <person name="Hu W."/>
            <person name="Zhang Y."/>
            <person name="Tian X."/>
            <person name="Jiao Y."/>
            <person name="Liang X."/>
            <person name="Jin J."/>
            <person name="Gao L."/>
            <person name="Zheng W."/>
            <person name="Hao B."/>
            <person name="Liu S."/>
            <person name="Wang W."/>
            <person name="Yuan L."/>
            <person name="Cao M."/>
            <person name="McDermott J."/>
            <person name="Samudrala R."/>
            <person name="Wang J."/>
            <person name="Wong G.K."/>
            <person name="Yang H."/>
        </authorList>
    </citation>
    <scope>NUCLEOTIDE SEQUENCE [LARGE SCALE GENOMIC DNA]</scope>
    <source>
        <strain evidence="3">cv. 93-11</strain>
    </source>
</reference>
<organism evidence="2 3">
    <name type="scientific">Oryza sativa subsp. indica</name>
    <name type="common">Rice</name>
    <dbReference type="NCBI Taxonomy" id="39946"/>
    <lineage>
        <taxon>Eukaryota</taxon>
        <taxon>Viridiplantae</taxon>
        <taxon>Streptophyta</taxon>
        <taxon>Embryophyta</taxon>
        <taxon>Tracheophyta</taxon>
        <taxon>Spermatophyta</taxon>
        <taxon>Magnoliopsida</taxon>
        <taxon>Liliopsida</taxon>
        <taxon>Poales</taxon>
        <taxon>Poaceae</taxon>
        <taxon>BOP clade</taxon>
        <taxon>Oryzoideae</taxon>
        <taxon>Oryzeae</taxon>
        <taxon>Oryzinae</taxon>
        <taxon>Oryza</taxon>
        <taxon>Oryza sativa</taxon>
    </lineage>
</organism>
<sequence>MVVREKQGGRMGKGKGKGKEKEGDINCFGRSFFRVLLTLQSLERMFVMNG</sequence>
<dbReference type="Gramene" id="BGIOSGA034354-TA">
    <property type="protein sequence ID" value="BGIOSGA034354-PA"/>
    <property type="gene ID" value="BGIOSGA034354"/>
</dbReference>
<dbReference type="AlphaFoldDB" id="B8BJJ9"/>
<dbReference type="HOGENOM" id="CLU_3127578_0_0_1"/>
<feature type="region of interest" description="Disordered" evidence="1">
    <location>
        <begin position="1"/>
        <end position="22"/>
    </location>
</feature>
<evidence type="ECO:0000313" key="2">
    <source>
        <dbReference type="EMBL" id="EEC67835.1"/>
    </source>
</evidence>
<accession>B8BJJ9</accession>